<name>A0A852RYB5_9ACTN</name>
<keyword evidence="2" id="KW-1185">Reference proteome</keyword>
<dbReference type="GO" id="GO:0008168">
    <property type="term" value="F:methyltransferase activity"/>
    <property type="evidence" value="ECO:0007669"/>
    <property type="project" value="UniProtKB-KW"/>
</dbReference>
<dbReference type="PANTHER" id="PTHR43861:SF6">
    <property type="entry name" value="METHYLTRANSFERASE TYPE 11"/>
    <property type="match status" value="1"/>
</dbReference>
<evidence type="ECO:0000313" key="1">
    <source>
        <dbReference type="EMBL" id="NYD31552.1"/>
    </source>
</evidence>
<dbReference type="RefSeq" id="WP_179727844.1">
    <property type="nucleotide sequence ID" value="NZ_BAABEF010000001.1"/>
</dbReference>
<protein>
    <submittedName>
        <fullName evidence="1">2-polyprenyl-3-methyl-5-hydroxy-6-metoxy-1, 4-benzoquinol methylase</fullName>
    </submittedName>
</protein>
<accession>A0A852RYB5</accession>
<dbReference type="GO" id="GO:0032259">
    <property type="term" value="P:methylation"/>
    <property type="evidence" value="ECO:0007669"/>
    <property type="project" value="UniProtKB-KW"/>
</dbReference>
<dbReference type="SUPFAM" id="SSF53335">
    <property type="entry name" value="S-adenosyl-L-methionine-dependent methyltransferases"/>
    <property type="match status" value="1"/>
</dbReference>
<keyword evidence="1" id="KW-0489">Methyltransferase</keyword>
<gene>
    <name evidence="1" type="ORF">BJ958_003098</name>
</gene>
<dbReference type="EMBL" id="JACCBF010000001">
    <property type="protein sequence ID" value="NYD31552.1"/>
    <property type="molecule type" value="Genomic_DNA"/>
</dbReference>
<dbReference type="Gene3D" id="3.40.50.150">
    <property type="entry name" value="Vaccinia Virus protein VP39"/>
    <property type="match status" value="1"/>
</dbReference>
<dbReference type="InterPro" id="IPR029063">
    <property type="entry name" value="SAM-dependent_MTases_sf"/>
</dbReference>
<sequence>MPVCPACAGSRVRTGPASGATGRQITACRDCGVHYWADHEAAERQEAIELQTELTAEGYSDWVDIKREQAGPEAWRDAIAWIRNALPKDAGRGSAPVIYDVGAGDGHFLSLARDEGGFAVTGNEIAKGAVELAKERYDVDLDLGVLEDLGHVEDVDAATLWCVLAHVPDGDQLLTEVRTMLRPGGVLFLQTPHWTAADEAAVRVKDLTRGRVAKVPDRRIAQHHWILHTRRSITAQLNRLGFVDVVAEPKLRYTLTSRAYFASMNPPQWTIGPASWLLDKAVASGLAPRIVLDVRARKG</sequence>
<dbReference type="PANTHER" id="PTHR43861">
    <property type="entry name" value="TRANS-ACONITATE 2-METHYLTRANSFERASE-RELATED"/>
    <property type="match status" value="1"/>
</dbReference>
<evidence type="ECO:0000313" key="2">
    <source>
        <dbReference type="Proteomes" id="UP000582231"/>
    </source>
</evidence>
<comment type="caution">
    <text evidence="1">The sequence shown here is derived from an EMBL/GenBank/DDBJ whole genome shotgun (WGS) entry which is preliminary data.</text>
</comment>
<dbReference type="AlphaFoldDB" id="A0A852RYB5"/>
<reference evidence="1 2" key="1">
    <citation type="submission" date="2020-07" db="EMBL/GenBank/DDBJ databases">
        <title>Sequencing the genomes of 1000 actinobacteria strains.</title>
        <authorList>
            <person name="Klenk H.-P."/>
        </authorList>
    </citation>
    <scope>NUCLEOTIDE SEQUENCE [LARGE SCALE GENOMIC DNA]</scope>
    <source>
        <strain evidence="1 2">DSM 19082</strain>
    </source>
</reference>
<dbReference type="Proteomes" id="UP000582231">
    <property type="component" value="Unassembled WGS sequence"/>
</dbReference>
<dbReference type="Pfam" id="PF13489">
    <property type="entry name" value="Methyltransf_23"/>
    <property type="match status" value="1"/>
</dbReference>
<dbReference type="CDD" id="cd02440">
    <property type="entry name" value="AdoMet_MTases"/>
    <property type="match status" value="1"/>
</dbReference>
<organism evidence="1 2">
    <name type="scientific">Nocardioides kongjuensis</name>
    <dbReference type="NCBI Taxonomy" id="349522"/>
    <lineage>
        <taxon>Bacteria</taxon>
        <taxon>Bacillati</taxon>
        <taxon>Actinomycetota</taxon>
        <taxon>Actinomycetes</taxon>
        <taxon>Propionibacteriales</taxon>
        <taxon>Nocardioidaceae</taxon>
        <taxon>Nocardioides</taxon>
    </lineage>
</organism>
<proteinExistence type="predicted"/>
<keyword evidence="1" id="KW-0808">Transferase</keyword>